<dbReference type="PANTHER" id="PTHR16026:SF0">
    <property type="entry name" value="CARTILAGE ACIDIC PROTEIN 1"/>
    <property type="match status" value="1"/>
</dbReference>
<dbReference type="PANTHER" id="PTHR16026">
    <property type="entry name" value="CARTILAGE ACIDIC PROTEIN 1"/>
    <property type="match status" value="1"/>
</dbReference>
<gene>
    <name evidence="3" type="ORF">Aconfl_07890</name>
</gene>
<evidence type="ECO:0000256" key="1">
    <source>
        <dbReference type="ARBA" id="ARBA00022729"/>
    </source>
</evidence>
<evidence type="ECO:0000313" key="3">
    <source>
        <dbReference type="EMBL" id="GMQ28146.1"/>
    </source>
</evidence>
<accession>A0ABQ6PJL6</accession>
<dbReference type="Pfam" id="PF13517">
    <property type="entry name" value="FG-GAP_3"/>
    <property type="match status" value="5"/>
</dbReference>
<feature type="domain" description="ASPIC/UnbV" evidence="2">
    <location>
        <begin position="550"/>
        <end position="620"/>
    </location>
</feature>
<dbReference type="SUPFAM" id="SSF69318">
    <property type="entry name" value="Integrin alpha N-terminal domain"/>
    <property type="match status" value="2"/>
</dbReference>
<evidence type="ECO:0000259" key="2">
    <source>
        <dbReference type="Pfam" id="PF07593"/>
    </source>
</evidence>
<dbReference type="Pfam" id="PF07593">
    <property type="entry name" value="UnbV_ASPIC"/>
    <property type="match status" value="1"/>
</dbReference>
<dbReference type="InterPro" id="IPR027039">
    <property type="entry name" value="Crtac1"/>
</dbReference>
<dbReference type="InterPro" id="IPR013517">
    <property type="entry name" value="FG-GAP"/>
</dbReference>
<organism evidence="3 4">
    <name type="scientific">Algoriphagus confluentis</name>
    <dbReference type="NCBI Taxonomy" id="1697556"/>
    <lineage>
        <taxon>Bacteria</taxon>
        <taxon>Pseudomonadati</taxon>
        <taxon>Bacteroidota</taxon>
        <taxon>Cytophagia</taxon>
        <taxon>Cytophagales</taxon>
        <taxon>Cyclobacteriaceae</taxon>
        <taxon>Algoriphagus</taxon>
    </lineage>
</organism>
<dbReference type="InterPro" id="IPR011519">
    <property type="entry name" value="UnbV_ASPIC"/>
</dbReference>
<dbReference type="Gene3D" id="2.130.10.130">
    <property type="entry name" value="Integrin alpha, N-terminal"/>
    <property type="match status" value="3"/>
</dbReference>
<dbReference type="InterPro" id="IPR028994">
    <property type="entry name" value="Integrin_alpha_N"/>
</dbReference>
<reference evidence="3 4" key="1">
    <citation type="submission" date="2023-08" db="EMBL/GenBank/DDBJ databases">
        <title>Draft genome sequence of Algoriphagus confluentis.</title>
        <authorList>
            <person name="Takatani N."/>
            <person name="Hosokawa M."/>
            <person name="Sawabe T."/>
        </authorList>
    </citation>
    <scope>NUCLEOTIDE SEQUENCE [LARGE SCALE GENOMIC DNA]</scope>
    <source>
        <strain evidence="3 4">NBRC 111222</strain>
    </source>
</reference>
<sequence>MHTFIYLFQTSIMVFSSKKTNSFFPQNLFCLFGLSILALFSCQKPAEKNFLFQLLPAAQTGVTFSNEISITEEFNVLDFDYIYNGGGVAAGDFNGDGLTDIFFTGNQVSSRLYLNQGNFTFLDVTDQARVSTSSWIEGATLVDINNDGLLDIYLSVSNRDQTFPDPNLLFINQGNNEEGVPRFKEMAEVFGLADRGYNTQAAFFDYDLDGDLDVYLLSNALESFQRNVSRPRNKSGKGKSNDKLYRNNGDGSFSDVSLEAGILIEGYGLGISIADINQDGFPDIYVANDFLTNDILYINRGDGTFENQISDMLDHQSFNAMGVDIADFNNDSLADILVVDMFPPDNIRQKTMFAVTENYDLYQANLSLGYEPQYARNTLQLNRGKGIFSEIGFLAGVSQTDWSWSPLFADLDNDGWRDVFISNGYGKDITDLDYINFTQNLGPFTTPEERRKLQLEGLSKLKEVRLNNFVFKNNTDLTFEDKSKEWGIVHPSISNGVAYADLDNDGDLDLIINNLNDKAFIYRNLSAEKFPEKAKYLKVQLQGPPSNTQGFGAKIWVEFDKENAKQAIYYEHYPTRGYKSFVEPYPHFGLGQARKVTSLRILWPDGKQQILQDLEPNQRLVLSYTNATPQLLPERQEIPSPYYREVSNQLGINHSHTHIPYKDFNRQRLLPHKHSENGPGITVGDVNGDGLEDFFVGGSQNNPGVFFLQEKNGSFSKRPLAEEYPYDDMESSLFDLDQDGDLDLYLVSGGSRYEEGSQYYQDRIYLNDGKGNFTLKEGLLPDLPISGSSVSTFDFDGDGLTDILIGGRIVPGKYPYPASSKLLKNMGGKFIDVTQELCPDLNQIGLVSAARWTDFDQDGKVDFILTGEWMPIKFFRQEHHNGKIIFTDITAQIGPEHSKGWWTSIFPKDLDGDGRPEYLLGNFGRNIRWKASPESPLKLIAKDFDQNQSVDPILFQFMEDGYFAVPGRDAVVSQIPSWKNRFLIYSDYGSFRMDQFFHGVDLEQAIILEGETFETSYLKQDSTGRFKLIPLPIEAQFAPVFGFTSNENELLAIGNFFGNETVTGRYDALKGLTFFLDKENMKFQTLNLSGFLVRGQGRAMASLMHGSGKTLILISQHNGPLLVFERKSDSPR</sequence>
<keyword evidence="4" id="KW-1185">Reference proteome</keyword>
<comment type="caution">
    <text evidence="3">The sequence shown here is derived from an EMBL/GenBank/DDBJ whole genome shotgun (WGS) entry which is preliminary data.</text>
</comment>
<protein>
    <submittedName>
        <fullName evidence="3">VCBS repeat-containing protein</fullName>
    </submittedName>
</protein>
<evidence type="ECO:0000313" key="4">
    <source>
        <dbReference type="Proteomes" id="UP001338309"/>
    </source>
</evidence>
<keyword evidence="1" id="KW-0732">Signal</keyword>
<name>A0ABQ6PJL6_9BACT</name>
<dbReference type="EMBL" id="BTPD01000002">
    <property type="protein sequence ID" value="GMQ28146.1"/>
    <property type="molecule type" value="Genomic_DNA"/>
</dbReference>
<proteinExistence type="predicted"/>
<dbReference type="Proteomes" id="UP001338309">
    <property type="component" value="Unassembled WGS sequence"/>
</dbReference>